<dbReference type="OrthoDB" id="1099at2759"/>
<feature type="transmembrane region" description="Helical" evidence="9">
    <location>
        <begin position="290"/>
        <end position="318"/>
    </location>
</feature>
<feature type="transmembrane region" description="Helical" evidence="9">
    <location>
        <begin position="246"/>
        <end position="270"/>
    </location>
</feature>
<feature type="region of interest" description="Disordered" evidence="8">
    <location>
        <begin position="1"/>
        <end position="25"/>
    </location>
</feature>
<feature type="transmembrane region" description="Helical" evidence="9">
    <location>
        <begin position="42"/>
        <end position="60"/>
    </location>
</feature>
<evidence type="ECO:0000256" key="9">
    <source>
        <dbReference type="SAM" id="Phobius"/>
    </source>
</evidence>
<dbReference type="STRING" id="1168221.R7Z2X4"/>
<dbReference type="EMBL" id="JH767597">
    <property type="protein sequence ID" value="EON68443.1"/>
    <property type="molecule type" value="Genomic_DNA"/>
</dbReference>
<keyword evidence="5 9" id="KW-0812">Transmembrane</keyword>
<dbReference type="HOGENOM" id="CLU_030057_1_1_1"/>
<dbReference type="GeneID" id="19904964"/>
<keyword evidence="6 9" id="KW-1133">Transmembrane helix</keyword>
<feature type="transmembrane region" description="Helical" evidence="9">
    <location>
        <begin position="142"/>
        <end position="166"/>
    </location>
</feature>
<dbReference type="eggNOG" id="ENOG502QT02">
    <property type="taxonomic scope" value="Eukaryota"/>
</dbReference>
<feature type="transmembrane region" description="Helical" evidence="9">
    <location>
        <begin position="178"/>
        <end position="201"/>
    </location>
</feature>
<accession>R7Z2X4</accession>
<dbReference type="OMA" id="AWHAVIM"/>
<comment type="subcellular location">
    <subcellularLocation>
        <location evidence="1">Cell membrane</location>
        <topology evidence="1">Multi-pass membrane protein</topology>
    </subcellularLocation>
</comment>
<keyword evidence="4" id="KW-1003">Cell membrane</keyword>
<dbReference type="InterPro" id="IPR038665">
    <property type="entry name" value="Voltage-dep_anion_channel_sf"/>
</dbReference>
<evidence type="ECO:0000256" key="5">
    <source>
        <dbReference type="ARBA" id="ARBA00022692"/>
    </source>
</evidence>
<evidence type="ECO:0008006" key="12">
    <source>
        <dbReference type="Google" id="ProtNLM"/>
    </source>
</evidence>
<organism evidence="10 11">
    <name type="scientific">Coniosporium apollinis (strain CBS 100218)</name>
    <name type="common">Rock-inhabiting black yeast</name>
    <dbReference type="NCBI Taxonomy" id="1168221"/>
    <lineage>
        <taxon>Eukaryota</taxon>
        <taxon>Fungi</taxon>
        <taxon>Dikarya</taxon>
        <taxon>Ascomycota</taxon>
        <taxon>Pezizomycotina</taxon>
        <taxon>Dothideomycetes</taxon>
        <taxon>Dothideomycetes incertae sedis</taxon>
        <taxon>Coniosporium</taxon>
    </lineage>
</organism>
<dbReference type="GO" id="GO:0005886">
    <property type="term" value="C:plasma membrane"/>
    <property type="evidence" value="ECO:0007669"/>
    <property type="project" value="UniProtKB-SubCell"/>
</dbReference>
<sequence length="337" mass="37607">MSVSTVSPEKGTVDADKKQGVAPEYGPDERGFRRIIRNFTPSWFIIIMSTGVISIMFHQLPYNGHWLQIISIVFFVLNLALFLLFTLISCLRYILYPQIFPAVLRHPHQSLFVATFPVGLATLINMTVLVCTPVWGHGMATFAWVLWWIDSVLALITCFHLTFVIMSNRRSELAEMTALYLIPIVAIVIAATSGGLVAGAIPNQKHQLWTLVISYIFWGIGSPLSWIILTLYFLRMTVHKPLKREVIVSLLLPIGPLGLSGFSLIVLGKLAKRLFPATHTLPHVANAGDVFYIVGFFVGLILWGFAVVWFIIAVIMIATSGGFPFNMGWWGFIFPVG</sequence>
<feature type="transmembrane region" description="Helical" evidence="9">
    <location>
        <begin position="66"/>
        <end position="91"/>
    </location>
</feature>
<dbReference type="PANTHER" id="PTHR31686:SF1">
    <property type="entry name" value="SULFITE EFFLUX PUMP SSU1"/>
    <property type="match status" value="1"/>
</dbReference>
<evidence type="ECO:0000256" key="3">
    <source>
        <dbReference type="ARBA" id="ARBA00022448"/>
    </source>
</evidence>
<feature type="transmembrane region" description="Helical" evidence="9">
    <location>
        <begin position="111"/>
        <end position="136"/>
    </location>
</feature>
<evidence type="ECO:0000313" key="11">
    <source>
        <dbReference type="Proteomes" id="UP000016924"/>
    </source>
</evidence>
<evidence type="ECO:0000256" key="7">
    <source>
        <dbReference type="ARBA" id="ARBA00023136"/>
    </source>
</evidence>
<dbReference type="GO" id="GO:0000319">
    <property type="term" value="F:sulfite transmembrane transporter activity"/>
    <property type="evidence" value="ECO:0007669"/>
    <property type="project" value="TreeGrafter"/>
</dbReference>
<evidence type="ECO:0000256" key="4">
    <source>
        <dbReference type="ARBA" id="ARBA00022475"/>
    </source>
</evidence>
<evidence type="ECO:0000256" key="6">
    <source>
        <dbReference type="ARBA" id="ARBA00022989"/>
    </source>
</evidence>
<dbReference type="InterPro" id="IPR004695">
    <property type="entry name" value="SLAC1/Mae1/Ssu1/TehA"/>
</dbReference>
<evidence type="ECO:0000313" key="10">
    <source>
        <dbReference type="EMBL" id="EON68443.1"/>
    </source>
</evidence>
<proteinExistence type="inferred from homology"/>
<dbReference type="InterPro" id="IPR051629">
    <property type="entry name" value="Sulfite_efflux_TDT"/>
</dbReference>
<keyword evidence="7 9" id="KW-0472">Membrane</keyword>
<comment type="similarity">
    <text evidence="2">Belongs to the tellurite-resistance/dicarboxylate transporter (TDT) family.</text>
</comment>
<evidence type="ECO:0000256" key="1">
    <source>
        <dbReference type="ARBA" id="ARBA00004651"/>
    </source>
</evidence>
<evidence type="ECO:0000256" key="8">
    <source>
        <dbReference type="SAM" id="MobiDB-lite"/>
    </source>
</evidence>
<dbReference type="Proteomes" id="UP000016924">
    <property type="component" value="Unassembled WGS sequence"/>
</dbReference>
<keyword evidence="3" id="KW-0813">Transport</keyword>
<reference evidence="11" key="1">
    <citation type="submission" date="2012-06" db="EMBL/GenBank/DDBJ databases">
        <title>The genome sequence of Coniosporium apollinis CBS 100218.</title>
        <authorList>
            <consortium name="The Broad Institute Genome Sequencing Platform"/>
            <person name="Cuomo C."/>
            <person name="Gorbushina A."/>
            <person name="Noack S."/>
            <person name="Walker B."/>
            <person name="Young S.K."/>
            <person name="Zeng Q."/>
            <person name="Gargeya S."/>
            <person name="Fitzgerald M."/>
            <person name="Haas B."/>
            <person name="Abouelleil A."/>
            <person name="Alvarado L."/>
            <person name="Arachchi H.M."/>
            <person name="Berlin A.M."/>
            <person name="Chapman S.B."/>
            <person name="Goldberg J."/>
            <person name="Griggs A."/>
            <person name="Gujja S."/>
            <person name="Hansen M."/>
            <person name="Howarth C."/>
            <person name="Imamovic A."/>
            <person name="Larimer J."/>
            <person name="McCowan C."/>
            <person name="Montmayeur A."/>
            <person name="Murphy C."/>
            <person name="Neiman D."/>
            <person name="Pearson M."/>
            <person name="Priest M."/>
            <person name="Roberts A."/>
            <person name="Saif S."/>
            <person name="Shea T."/>
            <person name="Sisk P."/>
            <person name="Sykes S."/>
            <person name="Wortman J."/>
            <person name="Nusbaum C."/>
            <person name="Birren B."/>
        </authorList>
    </citation>
    <scope>NUCLEOTIDE SEQUENCE [LARGE SCALE GENOMIC DNA]</scope>
    <source>
        <strain evidence="11">CBS 100218</strain>
    </source>
</reference>
<dbReference type="RefSeq" id="XP_007783760.1">
    <property type="nucleotide sequence ID" value="XM_007785570.1"/>
</dbReference>
<dbReference type="AlphaFoldDB" id="R7Z2X4"/>
<keyword evidence="11" id="KW-1185">Reference proteome</keyword>
<evidence type="ECO:0000256" key="2">
    <source>
        <dbReference type="ARBA" id="ARBA00008566"/>
    </source>
</evidence>
<dbReference type="PANTHER" id="PTHR31686">
    <property type="match status" value="1"/>
</dbReference>
<dbReference type="CDD" id="cd09318">
    <property type="entry name" value="TDT_SSU1"/>
    <property type="match status" value="1"/>
</dbReference>
<feature type="transmembrane region" description="Helical" evidence="9">
    <location>
        <begin position="213"/>
        <end position="234"/>
    </location>
</feature>
<gene>
    <name evidence="10" type="ORF">W97_07653</name>
</gene>
<dbReference type="Pfam" id="PF03595">
    <property type="entry name" value="SLAC1"/>
    <property type="match status" value="1"/>
</dbReference>
<name>R7Z2X4_CONA1</name>
<protein>
    <recommendedName>
        <fullName evidence="12">Sulfite efflux pump SSU1</fullName>
    </recommendedName>
</protein>
<dbReference type="Gene3D" id="1.50.10.150">
    <property type="entry name" value="Voltage-dependent anion channel"/>
    <property type="match status" value="1"/>
</dbReference>